<accession>A0ACD5VAS9</accession>
<keyword evidence="2" id="KW-1185">Reference proteome</keyword>
<organism evidence="1 2">
    <name type="scientific">Avena sativa</name>
    <name type="common">Oat</name>
    <dbReference type="NCBI Taxonomy" id="4498"/>
    <lineage>
        <taxon>Eukaryota</taxon>
        <taxon>Viridiplantae</taxon>
        <taxon>Streptophyta</taxon>
        <taxon>Embryophyta</taxon>
        <taxon>Tracheophyta</taxon>
        <taxon>Spermatophyta</taxon>
        <taxon>Magnoliopsida</taxon>
        <taxon>Liliopsida</taxon>
        <taxon>Poales</taxon>
        <taxon>Poaceae</taxon>
        <taxon>BOP clade</taxon>
        <taxon>Pooideae</taxon>
        <taxon>Poodae</taxon>
        <taxon>Poeae</taxon>
        <taxon>Poeae Chloroplast Group 1 (Aveneae type)</taxon>
        <taxon>Aveninae</taxon>
        <taxon>Avena</taxon>
    </lineage>
</organism>
<dbReference type="Proteomes" id="UP001732700">
    <property type="component" value="Chromosome 3A"/>
</dbReference>
<reference evidence="1" key="1">
    <citation type="submission" date="2021-05" db="EMBL/GenBank/DDBJ databases">
        <authorList>
            <person name="Scholz U."/>
            <person name="Mascher M."/>
            <person name="Fiebig A."/>
        </authorList>
    </citation>
    <scope>NUCLEOTIDE SEQUENCE [LARGE SCALE GENOMIC DNA]</scope>
</reference>
<proteinExistence type="predicted"/>
<reference evidence="1" key="2">
    <citation type="submission" date="2025-09" db="UniProtKB">
        <authorList>
            <consortium name="EnsemblPlants"/>
        </authorList>
    </citation>
    <scope>IDENTIFICATION</scope>
</reference>
<protein>
    <submittedName>
        <fullName evidence="1">Uncharacterized protein</fullName>
    </submittedName>
</protein>
<evidence type="ECO:0000313" key="1">
    <source>
        <dbReference type="EnsemblPlants" id="AVESA.00010b.r2.3AG0411010.2.CDS"/>
    </source>
</evidence>
<evidence type="ECO:0000313" key="2">
    <source>
        <dbReference type="Proteomes" id="UP001732700"/>
    </source>
</evidence>
<sequence length="308" mass="32504">MRRRLVLAVLFLATLQLLLGCAAEGEADKGGSSAATPAPEPEAPMDEKEKMALYAAIESFVGKGWNGSGLFPDPCGQTPIQGVSCDLFNGLWYPTALSVGPVLDNSLQCAPDATFSPQVFDLRHLKTLSFYACFPATNPTPIPATSWDRLAGSLETLEFRTNPGLYGAIPASLGRLANLQSLVIIENNLTGLARLRRLVLSGNGLSGPVPATLGNGLRNELLIIDMSRNCLTGYLPPSLGGLKGLLKMDLSNNRFEGSIPPELAGLGSLTLLDLRNNSLIGGLPEFVQGMASLQDLLLSNNPLGGSLC</sequence>
<dbReference type="EnsemblPlants" id="AVESA.00010b.r2.3AG0411010.2">
    <property type="protein sequence ID" value="AVESA.00010b.r2.3AG0411010.2.CDS"/>
    <property type="gene ID" value="AVESA.00010b.r2.3AG0411010"/>
</dbReference>
<name>A0ACD5VAS9_AVESA</name>